<proteinExistence type="predicted"/>
<evidence type="ECO:0000313" key="4">
    <source>
        <dbReference type="Proteomes" id="UP000022910"/>
    </source>
</evidence>
<feature type="compositionally biased region" description="Basic and acidic residues" evidence="1">
    <location>
        <begin position="1"/>
        <end position="11"/>
    </location>
</feature>
<organism evidence="3 4">
    <name type="scientific">Rhizophagus irregularis (strain DAOM 197198w)</name>
    <name type="common">Glomus intraradices</name>
    <dbReference type="NCBI Taxonomy" id="1432141"/>
    <lineage>
        <taxon>Eukaryota</taxon>
        <taxon>Fungi</taxon>
        <taxon>Fungi incertae sedis</taxon>
        <taxon>Mucoromycota</taxon>
        <taxon>Glomeromycotina</taxon>
        <taxon>Glomeromycetes</taxon>
        <taxon>Glomerales</taxon>
        <taxon>Glomeraceae</taxon>
        <taxon>Rhizophagus</taxon>
    </lineage>
</organism>
<dbReference type="OrthoDB" id="2013972at2759"/>
<dbReference type="CDD" id="cd02440">
    <property type="entry name" value="AdoMet_MTases"/>
    <property type="match status" value="1"/>
</dbReference>
<evidence type="ECO:0000313" key="3">
    <source>
        <dbReference type="EMBL" id="EXX66808.1"/>
    </source>
</evidence>
<feature type="domain" description="Methyltransferase" evidence="2">
    <location>
        <begin position="95"/>
        <end position="186"/>
    </location>
</feature>
<dbReference type="InterPro" id="IPR029063">
    <property type="entry name" value="SAM-dependent_MTases_sf"/>
</dbReference>
<dbReference type="Gene3D" id="3.40.50.150">
    <property type="entry name" value="Vaccinia Virus protein VP39"/>
    <property type="match status" value="1"/>
</dbReference>
<dbReference type="AlphaFoldDB" id="A0A015MIY3"/>
<dbReference type="InterPro" id="IPR041698">
    <property type="entry name" value="Methyltransf_25"/>
</dbReference>
<evidence type="ECO:0000256" key="1">
    <source>
        <dbReference type="SAM" id="MobiDB-lite"/>
    </source>
</evidence>
<accession>A0A015MIY3</accession>
<dbReference type="EMBL" id="JEMT01018287">
    <property type="protein sequence ID" value="EXX66808.1"/>
    <property type="molecule type" value="Genomic_DNA"/>
</dbReference>
<sequence length="323" mass="37185">MGNRNSTDKVKRNPSINKTNNRSHIKKEFEPTLPSTLPTSPTSPTSSNEEKETLKYYLPNDNNDIDRQHAHHFIKRYLFQSYFSAPIVIGEGVKVLDVGCGAGTWLLDLANEYKDSIFYGLDIAPVFPAEIKPENLTFIKEDIFNGLPFPDNTFDFVHMETMAYILTPEKWHYAISELIRVTKPEGYMELSEAYYNKNEGFGPIYIKLAEAIYKSSLQRGVDLKFTDQLESVLRSRQTIMNVDIDEKVVIIGPNGGKVGTIFMDLYIQFCSTDSAVEGLCPYLNMSKDEYKEFIFKDYRNEICQSKNTKLYMVRYWAQKVNNN</sequence>
<dbReference type="SUPFAM" id="SSF53335">
    <property type="entry name" value="S-adenosyl-L-methionine-dependent methyltransferases"/>
    <property type="match status" value="1"/>
</dbReference>
<dbReference type="GO" id="GO:0008168">
    <property type="term" value="F:methyltransferase activity"/>
    <property type="evidence" value="ECO:0007669"/>
    <property type="project" value="TreeGrafter"/>
</dbReference>
<gene>
    <name evidence="3" type="ORF">RirG_120200</name>
</gene>
<dbReference type="Pfam" id="PF13649">
    <property type="entry name" value="Methyltransf_25"/>
    <property type="match status" value="1"/>
</dbReference>
<dbReference type="STRING" id="1432141.A0A015MIY3"/>
<evidence type="ECO:0000259" key="2">
    <source>
        <dbReference type="Pfam" id="PF13649"/>
    </source>
</evidence>
<comment type="caution">
    <text evidence="3">The sequence shown here is derived from an EMBL/GenBank/DDBJ whole genome shotgun (WGS) entry which is preliminary data.</text>
</comment>
<name>A0A015MIY3_RHIIW</name>
<dbReference type="SMR" id="A0A015MIY3"/>
<dbReference type="PANTHER" id="PTHR43591:SF24">
    <property type="entry name" value="2-METHOXY-6-POLYPRENYL-1,4-BENZOQUINOL METHYLASE, MITOCHONDRIAL"/>
    <property type="match status" value="1"/>
</dbReference>
<keyword evidence="4" id="KW-1185">Reference proteome</keyword>
<dbReference type="PANTHER" id="PTHR43591">
    <property type="entry name" value="METHYLTRANSFERASE"/>
    <property type="match status" value="1"/>
</dbReference>
<protein>
    <recommendedName>
        <fullName evidence="2">Methyltransferase domain-containing protein</fullName>
    </recommendedName>
</protein>
<reference evidence="3 4" key="1">
    <citation type="submission" date="2014-02" db="EMBL/GenBank/DDBJ databases">
        <title>Single nucleus genome sequencing reveals high similarity among nuclei of an endomycorrhizal fungus.</title>
        <authorList>
            <person name="Lin K."/>
            <person name="Geurts R."/>
            <person name="Zhang Z."/>
            <person name="Limpens E."/>
            <person name="Saunders D.G."/>
            <person name="Mu D."/>
            <person name="Pang E."/>
            <person name="Cao H."/>
            <person name="Cha H."/>
            <person name="Lin T."/>
            <person name="Zhou Q."/>
            <person name="Shang Y."/>
            <person name="Li Y."/>
            <person name="Ivanov S."/>
            <person name="Sharma T."/>
            <person name="Velzen R.V."/>
            <person name="Ruijter N.D."/>
            <person name="Aanen D.K."/>
            <person name="Win J."/>
            <person name="Kamoun S."/>
            <person name="Bisseling T."/>
            <person name="Huang S."/>
        </authorList>
    </citation>
    <scope>NUCLEOTIDE SEQUENCE [LARGE SCALE GENOMIC DNA]</scope>
    <source>
        <strain evidence="4">DAOM197198w</strain>
    </source>
</reference>
<dbReference type="HOGENOM" id="CLU_010595_9_0_1"/>
<feature type="region of interest" description="Disordered" evidence="1">
    <location>
        <begin position="1"/>
        <end position="51"/>
    </location>
</feature>
<dbReference type="Proteomes" id="UP000022910">
    <property type="component" value="Unassembled WGS sequence"/>
</dbReference>
<feature type="compositionally biased region" description="Low complexity" evidence="1">
    <location>
        <begin position="31"/>
        <end position="47"/>
    </location>
</feature>